<feature type="domain" description="UPF0033" evidence="2">
    <location>
        <begin position="4"/>
        <end position="62"/>
    </location>
</feature>
<gene>
    <name evidence="3" type="ORF">DesU5LDRAFT_2036</name>
</gene>
<dbReference type="eggNOG" id="COG0425">
    <property type="taxonomic scope" value="Bacteria"/>
</dbReference>
<dbReference type="STRING" id="596152.DesU5LDRAFT_2036"/>
<dbReference type="InterPro" id="IPR036868">
    <property type="entry name" value="TusA-like_sf"/>
</dbReference>
<dbReference type="Pfam" id="PF01206">
    <property type="entry name" value="TusA"/>
    <property type="match status" value="1"/>
</dbReference>
<sequence>MEIALDCRGLACPGPVLHCKECVEGDRPETLTVTVDNEPARENVARFLAIRGYTVTVAEKDGLVVLTATAPQGATAPEAAPAGPPSRPVPDSGNRKTVVFITADSLGRGDATLGHKLMGNFLATLPELGKELWRIVLVNGGVKLAVAGSPVLDRLKALAASGVSILVCGTCLDFFGVLDQKEVGETTNMLDVVTSLDLADKVIQL</sequence>
<dbReference type="Gene3D" id="3.30.110.40">
    <property type="entry name" value="TusA-like domain"/>
    <property type="match status" value="1"/>
</dbReference>
<dbReference type="NCBIfam" id="TIGR03527">
    <property type="entry name" value="selenium_YedF"/>
    <property type="match status" value="1"/>
</dbReference>
<dbReference type="HOGENOM" id="CLU_097491_0_0_7"/>
<organism evidence="3">
    <name type="scientific">Desulfovibrio sp. U5L</name>
    <dbReference type="NCBI Taxonomy" id="596152"/>
    <lineage>
        <taxon>Bacteria</taxon>
        <taxon>Pseudomonadati</taxon>
        <taxon>Thermodesulfobacteriota</taxon>
        <taxon>Desulfovibrionia</taxon>
        <taxon>Desulfovibrionales</taxon>
        <taxon>Desulfovibrionaceae</taxon>
        <taxon>Desulfovibrio</taxon>
    </lineage>
</organism>
<evidence type="ECO:0000313" key="3">
    <source>
        <dbReference type="EMBL" id="EIG53709.1"/>
    </source>
</evidence>
<dbReference type="InterPro" id="IPR027396">
    <property type="entry name" value="DsrEFH-like"/>
</dbReference>
<dbReference type="CDD" id="cd03421">
    <property type="entry name" value="SirA_like_N"/>
    <property type="match status" value="1"/>
</dbReference>
<dbReference type="SUPFAM" id="SSF64307">
    <property type="entry name" value="SirA-like"/>
    <property type="match status" value="1"/>
</dbReference>
<dbReference type="SUPFAM" id="SSF75169">
    <property type="entry name" value="DsrEFH-like"/>
    <property type="match status" value="1"/>
</dbReference>
<dbReference type="InterPro" id="IPR001455">
    <property type="entry name" value="TusA-like"/>
</dbReference>
<reference evidence="3" key="1">
    <citation type="submission" date="2011-11" db="EMBL/GenBank/DDBJ databases">
        <title>Improved High-Quality Draft sequence of Desulfovibrio sp. U5L.</title>
        <authorList>
            <consortium name="US DOE Joint Genome Institute"/>
            <person name="Lucas S."/>
            <person name="Han J."/>
            <person name="Lapidus A."/>
            <person name="Cheng J.-F."/>
            <person name="Goodwin L."/>
            <person name="Pitluck S."/>
            <person name="Peters L."/>
            <person name="Ovchinnikova G."/>
            <person name="Held B."/>
            <person name="Detter J.C."/>
            <person name="Han C."/>
            <person name="Tapia R."/>
            <person name="Land M."/>
            <person name="Hauser L."/>
            <person name="Kyrpides N."/>
            <person name="Ivanova N."/>
            <person name="Pagani I."/>
            <person name="Gabster J."/>
            <person name="Walker C."/>
            <person name="Stolyar S."/>
            <person name="Stahl D."/>
            <person name="Arkin A."/>
            <person name="Dehal P."/>
            <person name="Hazen T."/>
            <person name="Woyke T."/>
        </authorList>
    </citation>
    <scope>NUCLEOTIDE SEQUENCE [LARGE SCALE GENOMIC DNA]</scope>
    <source>
        <strain evidence="3">U5L</strain>
    </source>
</reference>
<name>I2Q1Q3_9BACT</name>
<protein>
    <submittedName>
        <fullName evidence="3">Selenium metabolism protein YedF</fullName>
    </submittedName>
</protein>
<proteinExistence type="predicted"/>
<feature type="region of interest" description="Disordered" evidence="1">
    <location>
        <begin position="74"/>
        <end position="94"/>
    </location>
</feature>
<evidence type="ECO:0000256" key="1">
    <source>
        <dbReference type="SAM" id="MobiDB-lite"/>
    </source>
</evidence>
<accession>I2Q1Q3</accession>
<dbReference type="InterPro" id="IPR003787">
    <property type="entry name" value="Sulphur_relay_DsrE/F-like"/>
</dbReference>
<dbReference type="Pfam" id="PF02635">
    <property type="entry name" value="DsrE"/>
    <property type="match status" value="1"/>
</dbReference>
<dbReference type="OrthoDB" id="9801500at2"/>
<evidence type="ECO:0000259" key="2">
    <source>
        <dbReference type="Pfam" id="PF01206"/>
    </source>
</evidence>
<dbReference type="EMBL" id="JH600068">
    <property type="protein sequence ID" value="EIG53709.1"/>
    <property type="molecule type" value="Genomic_DNA"/>
</dbReference>
<dbReference type="AlphaFoldDB" id="I2Q1Q3"/>
<dbReference type="InterPro" id="IPR019870">
    <property type="entry name" value="Se_metab_YedF"/>
</dbReference>